<accession>A0A543KP84</accession>
<proteinExistence type="predicted"/>
<evidence type="ECO:0000313" key="2">
    <source>
        <dbReference type="EMBL" id="TQM96878.1"/>
    </source>
</evidence>
<name>A0A543KP84_9MICO</name>
<keyword evidence="3" id="KW-1185">Reference proteome</keyword>
<dbReference type="Pfam" id="PF11255">
    <property type="entry name" value="DUF3054"/>
    <property type="match status" value="1"/>
</dbReference>
<organism evidence="2 3">
    <name type="scientific">Ornithinimicrobium humiphilum</name>
    <dbReference type="NCBI Taxonomy" id="125288"/>
    <lineage>
        <taxon>Bacteria</taxon>
        <taxon>Bacillati</taxon>
        <taxon>Actinomycetota</taxon>
        <taxon>Actinomycetes</taxon>
        <taxon>Micrococcales</taxon>
        <taxon>Ornithinimicrobiaceae</taxon>
        <taxon>Ornithinimicrobium</taxon>
    </lineage>
</organism>
<dbReference type="OrthoDB" id="3698172at2"/>
<evidence type="ECO:0000313" key="3">
    <source>
        <dbReference type="Proteomes" id="UP000315133"/>
    </source>
</evidence>
<dbReference type="EMBL" id="VFPU01000001">
    <property type="protein sequence ID" value="TQM96878.1"/>
    <property type="molecule type" value="Genomic_DNA"/>
</dbReference>
<evidence type="ECO:0000256" key="1">
    <source>
        <dbReference type="SAM" id="Phobius"/>
    </source>
</evidence>
<gene>
    <name evidence="2" type="ORF">FB476_1771</name>
</gene>
<comment type="caution">
    <text evidence="2">The sequence shown here is derived from an EMBL/GenBank/DDBJ whole genome shotgun (WGS) entry which is preliminary data.</text>
</comment>
<dbReference type="AlphaFoldDB" id="A0A543KP84"/>
<feature type="transmembrane region" description="Helical" evidence="1">
    <location>
        <begin position="61"/>
        <end position="82"/>
    </location>
</feature>
<keyword evidence="1" id="KW-1133">Transmembrane helix</keyword>
<keyword evidence="1" id="KW-0812">Transmembrane</keyword>
<protein>
    <submittedName>
        <fullName evidence="2">DUF3054 family protein</fullName>
    </submittedName>
</protein>
<dbReference type="Proteomes" id="UP000315133">
    <property type="component" value="Unassembled WGS sequence"/>
</dbReference>
<reference evidence="2 3" key="1">
    <citation type="submission" date="2019-06" db="EMBL/GenBank/DDBJ databases">
        <title>Sequencing the genomes of 1000 actinobacteria strains.</title>
        <authorList>
            <person name="Klenk H.-P."/>
        </authorList>
    </citation>
    <scope>NUCLEOTIDE SEQUENCE [LARGE SCALE GENOMIC DNA]</scope>
    <source>
        <strain evidence="2 3">DSM 12362</strain>
    </source>
</reference>
<feature type="transmembrane region" description="Helical" evidence="1">
    <location>
        <begin position="32"/>
        <end position="54"/>
    </location>
</feature>
<feature type="transmembrane region" description="Helical" evidence="1">
    <location>
        <begin position="88"/>
        <end position="109"/>
    </location>
</feature>
<dbReference type="InterPro" id="IPR021414">
    <property type="entry name" value="DUF3054"/>
</dbReference>
<sequence>MSRKAYLLDVLVVLAFAAAGRASHDLDGDVLGVLTTAWPFLVGMASGWAVVRLLPLPLRRWWAEGLFVVGDTFVIGMALRWITGGGTALPFVLVAAGVLTAGMLGWRLVEDLVSRRRRAA</sequence>
<dbReference type="RefSeq" id="WP_141818433.1">
    <property type="nucleotide sequence ID" value="NZ_BAAAIL010000004.1"/>
</dbReference>
<keyword evidence="1" id="KW-0472">Membrane</keyword>